<dbReference type="EMBL" id="CAJZBQ010000041">
    <property type="protein sequence ID" value="CAG9326962.1"/>
    <property type="molecule type" value="Genomic_DNA"/>
</dbReference>
<feature type="domain" description="EGF-like" evidence="4">
    <location>
        <begin position="1147"/>
        <end position="1177"/>
    </location>
</feature>
<keyword evidence="3" id="KW-1133">Transmembrane helix</keyword>
<protein>
    <recommendedName>
        <fullName evidence="4">EGF-like domain-containing protein</fullName>
    </recommendedName>
</protein>
<dbReference type="PANTHER" id="PTHR15332">
    <property type="entry name" value="PROPROTEIN CONVERTASE SUBTILISIN_KEXIN TYPE 5-LIKE"/>
    <property type="match status" value="1"/>
</dbReference>
<comment type="caution">
    <text evidence="5">The sequence shown here is derived from an EMBL/GenBank/DDBJ whole genome shotgun (WGS) entry which is preliminary data.</text>
</comment>
<evidence type="ECO:0000256" key="2">
    <source>
        <dbReference type="SAM" id="MobiDB-lite"/>
    </source>
</evidence>
<feature type="transmembrane region" description="Helical" evidence="3">
    <location>
        <begin position="1440"/>
        <end position="1464"/>
    </location>
</feature>
<evidence type="ECO:0000259" key="4">
    <source>
        <dbReference type="SMART" id="SM00181"/>
    </source>
</evidence>
<dbReference type="CDD" id="cd00064">
    <property type="entry name" value="FU"/>
    <property type="match status" value="3"/>
</dbReference>
<proteinExistence type="predicted"/>
<feature type="transmembrane region" description="Helical" evidence="3">
    <location>
        <begin position="1471"/>
        <end position="1497"/>
    </location>
</feature>
<dbReference type="SMART" id="SM00261">
    <property type="entry name" value="FU"/>
    <property type="match status" value="6"/>
</dbReference>
<gene>
    <name evidence="5" type="ORF">BSTOLATCC_MIC42221</name>
</gene>
<feature type="domain" description="EGF-like" evidence="4">
    <location>
        <begin position="1053"/>
        <end position="1083"/>
    </location>
</feature>
<dbReference type="Gene3D" id="2.10.220.10">
    <property type="entry name" value="Hormone Receptor, Insulin-like Growth Factor Receptor 1, Chain A, domain 2"/>
    <property type="match status" value="5"/>
</dbReference>
<keyword evidence="3" id="KW-0812">Transmembrane</keyword>
<feature type="domain" description="EGF-like" evidence="4">
    <location>
        <begin position="1194"/>
        <end position="1239"/>
    </location>
</feature>
<dbReference type="InterPro" id="IPR006212">
    <property type="entry name" value="Furin_repeat"/>
</dbReference>
<organism evidence="5 6">
    <name type="scientific">Blepharisma stoltei</name>
    <dbReference type="NCBI Taxonomy" id="1481888"/>
    <lineage>
        <taxon>Eukaryota</taxon>
        <taxon>Sar</taxon>
        <taxon>Alveolata</taxon>
        <taxon>Ciliophora</taxon>
        <taxon>Postciliodesmatophora</taxon>
        <taxon>Heterotrichea</taxon>
        <taxon>Heterotrichida</taxon>
        <taxon>Blepharismidae</taxon>
        <taxon>Blepharisma</taxon>
    </lineage>
</organism>
<dbReference type="PANTHER" id="PTHR15332:SF175">
    <property type="entry name" value="PROPROTEIN CONVERTASE SUBTILISIN_KEXIN TYPE 5-LIKE"/>
    <property type="match status" value="1"/>
</dbReference>
<evidence type="ECO:0000256" key="3">
    <source>
        <dbReference type="SAM" id="Phobius"/>
    </source>
</evidence>
<evidence type="ECO:0000313" key="5">
    <source>
        <dbReference type="EMBL" id="CAG9326962.1"/>
    </source>
</evidence>
<reference evidence="5" key="1">
    <citation type="submission" date="2021-09" db="EMBL/GenBank/DDBJ databases">
        <authorList>
            <consortium name="AG Swart"/>
            <person name="Singh M."/>
            <person name="Singh A."/>
            <person name="Seah K."/>
            <person name="Emmerich C."/>
        </authorList>
    </citation>
    <scope>NUCLEOTIDE SEQUENCE</scope>
    <source>
        <strain evidence="5">ATCC30299</strain>
    </source>
</reference>
<feature type="domain" description="EGF-like" evidence="4">
    <location>
        <begin position="1003"/>
        <end position="1036"/>
    </location>
</feature>
<keyword evidence="6" id="KW-1185">Reference proteome</keyword>
<dbReference type="SMART" id="SM00181">
    <property type="entry name" value="EGF"/>
    <property type="match status" value="5"/>
</dbReference>
<feature type="transmembrane region" description="Helical" evidence="3">
    <location>
        <begin position="1351"/>
        <end position="1376"/>
    </location>
</feature>
<dbReference type="Proteomes" id="UP001162131">
    <property type="component" value="Unassembled WGS sequence"/>
</dbReference>
<evidence type="ECO:0000313" key="6">
    <source>
        <dbReference type="Proteomes" id="UP001162131"/>
    </source>
</evidence>
<feature type="region of interest" description="Disordered" evidence="2">
    <location>
        <begin position="2041"/>
        <end position="2064"/>
    </location>
</feature>
<keyword evidence="1" id="KW-0175">Coiled coil</keyword>
<feature type="transmembrane region" description="Helical" evidence="3">
    <location>
        <begin position="1396"/>
        <end position="1413"/>
    </location>
</feature>
<keyword evidence="3" id="KW-0472">Membrane</keyword>
<evidence type="ECO:0000256" key="1">
    <source>
        <dbReference type="SAM" id="Coils"/>
    </source>
</evidence>
<feature type="coiled-coil region" evidence="1">
    <location>
        <begin position="1884"/>
        <end position="1963"/>
    </location>
</feature>
<dbReference type="SUPFAM" id="SSF57184">
    <property type="entry name" value="Growth factor receptor domain"/>
    <property type="match status" value="2"/>
</dbReference>
<sequence>MSFINQFSINFDQFNSKYHWIEILVFKFLYKYMKHLYVFFIILAHVQSSSFTAFEVTCKNYQIRQVTDNYMSVKPYTTLPSGSQFKVIYPSAFTNLPSGTVSCSFTGITGGQCQFSGNTLYITNFTPSNSPTLTFTISSITNPTYAGITGTFQIYSLKSDGTILDSTTSGVTLNFTPLSMGSVTLSTENQIVASPCKWTFDATINNSVGSNGAFVVSFPSWNSQLGAADTEIRYFCDGTVTCTGVTNLPSSLPCTCSKGIATITLSSGLSASRVVFTISPILNPPSTDVFTGIIVSTSYSGGLIEQSSSLSVQMTKSTTLEIYSMWIDDEKVGAQAIYYFYTNCSAPVISTYNMQITFPTGEITATTGVTTVEGVIWVNRNNLVYTISNDVLTLTGPFTQYIDWYKSIEFQVLSLSNPPSTKPTQQIQIKISTSNGGTVCSTTSTTGYSMTATPSTISSISITPSDKTIDASTSYAFSFTPVVSILSGSVITITVPSQVSISDKSASFISSITSGLDSNAQYSVASNAITISSGFPSQLAASSVISFSLSDLTNPPTTATSSVFTITIYSDSTLDYSEVNDQSATVTATSGSLQSVTVTPSSYTTGDSSTSYTFLITTGHKIVAGGQVLISFPSDVSIVFSTATCSNPIGFSSGYSCSFTSSSVTITYGFPSDFPQGQIGITVSSITNPGTTKPTNTFSVTSSYQGSLIDTLTSGITIAMTQAHLLTSASFTLGSTTVGATADLKVAISPYNSMASGSYALITPPSQIEFPSSPTCVSQSSNLQSVSCSISGSALKAAFTLASTSTSEIDFSIKNVVGPPSTKPTDTFSIFTYISGYSIDYISSGVFVSASTPATMVASVTPTNTGIAQTTSYTFTLNTLHTVASGGYVIIVFPSQVSYSGITCTYNSQAVSCEDKGSNTIWVSPFASDFTAGKLTFIVNNVENYSQPGTSGAFQITTMTSDNYKIDYSGSAAVTFTCALPKYSYQNNCVDNCPDGTYANGSECSSCATGCATCSGSSTNCLTCSQGYYFYQNTCVDTCPSDITIVSGSNCISCQSPCKTCSDSITHCNSCTSGYYLYKNACTKTCPTETTVIVGSSCVDCQSPCSTCSLSITNCTSCTTKYYLHQNSCLDSCPKETTITNGTDCLDCESPCSTCSESITNCTLCISGYYYYKNTCLQTCPTSTTVPSGTSCVDCQSPCSTCSSSITSCTSCISGMNLYGNQCVSTCPDGYTSISSICQQCSTKCKTCSQTIDTCTSCYSGDHLDNITCSPDYSTTLLLDTVPFPVSTSGTVLSGISAASKVLFPSTGMTSGTLAMWGVIEPISWIGVIGGLSSSTSTHGRTLLATDEFPIYVPFILLLSFLVLHVLLNLIFCVIYYHKIFKKDDDHRNWLSLNRIAKMVIVPLAVVFSFKFIRMLDVKLFNLKCFTAEFTTKAAFYKPLILFSYVSLLSVNIPVIGTLCYILIEFSTGNIVYVLALDSLIFNILVFMITIIDIFMMNMELNKELKVMKDSQMATDNNFTINTMRDAFAETMEDLTLTNFASIKIKNAELENMGDLEYTQLGGIMIKNASTEAMARNASAETMVKNASAETLDDIIYAEEASFKVNYEDMTSAENLNENEIFIGYGSGAQVWTMSFQHESETNVGLIPLPPVKPVYRPPPPNILETIPEESVLDLTLSEMDIDDKSIIKVPHIPSGKNIKVRKSFDGAEILDLESIDENPQLVDQNLYSIERVNPNDARFGTLKEIGSNKLITAKRNFAGATVVDVETEDGKWLIGKHVSKEEDFDFANAIEDPKNPEAVLVTHKRTGVKCRVKKGFKGLPRLDKKTNLPLFREKIIDTYDIDSVFVDPKNSHYANLVSDGKEIRARRNFIGGNILDVLTDEEFEALKAEMAEKNANRKREKKEKELAKQQEYEARIKEEQDREKERKAKWLEKKAKAEQKAKEEEEARLAELQKEENEVMMYEIPNLEQNVDTQANTDTQAFVFNKDGYEEEPPAFTTPQSKMFTETFLSNSSKKAVTPEGISSLEAIYLQRLEPAKNKNISRPKKKGKKLRHFSPFMNPTTEDSLLNQIEDSVLNQLNIGQGPADLDFELIRRKTDNV</sequence>
<feature type="domain" description="EGF-like" evidence="4">
    <location>
        <begin position="1100"/>
        <end position="1130"/>
    </location>
</feature>
<accession>A0AAU9JU29</accession>
<dbReference type="InterPro" id="IPR009030">
    <property type="entry name" value="Growth_fac_rcpt_cys_sf"/>
</dbReference>
<dbReference type="InterPro" id="IPR000742">
    <property type="entry name" value="EGF"/>
</dbReference>
<name>A0AAU9JU29_9CILI</name>
<feature type="compositionally biased region" description="Basic residues" evidence="2">
    <location>
        <begin position="2041"/>
        <end position="2054"/>
    </location>
</feature>